<dbReference type="NCBIfam" id="TIGR00249">
    <property type="entry name" value="sixA"/>
    <property type="match status" value="1"/>
</dbReference>
<dbReference type="RefSeq" id="WP_261920788.1">
    <property type="nucleotide sequence ID" value="NZ_CP022011.1"/>
</dbReference>
<accession>A0A8E3S8E1</accession>
<sequence>MKIIIMRHGKAVTFSHKDAARTLSEEGIQQAKNQAIYLQQQGIIPHYILVSPYTRTQQTVEYLTQTADFQPSPIIEITADLTPYGDPQVLVDYLYALSTKGIQTILLISHLPLVEYLASSLGVNNYIGFSTATLAILDWNGDPNESAKLIEVKHAN</sequence>
<dbReference type="AlphaFoldDB" id="A0A8E3S8E1"/>
<dbReference type="Pfam" id="PF00300">
    <property type="entry name" value="His_Phos_1"/>
    <property type="match status" value="1"/>
</dbReference>
<dbReference type="GO" id="GO:0101006">
    <property type="term" value="F:protein histidine phosphatase activity"/>
    <property type="evidence" value="ECO:0007669"/>
    <property type="project" value="InterPro"/>
</dbReference>
<protein>
    <submittedName>
        <fullName evidence="1">Phosphohistidine phosphatase SixA</fullName>
    </submittedName>
</protein>
<evidence type="ECO:0000313" key="1">
    <source>
        <dbReference type="EMBL" id="QDJ14688.1"/>
    </source>
</evidence>
<dbReference type="CDD" id="cd07067">
    <property type="entry name" value="HP_PGM_like"/>
    <property type="match status" value="1"/>
</dbReference>
<dbReference type="GO" id="GO:0005737">
    <property type="term" value="C:cytoplasm"/>
    <property type="evidence" value="ECO:0007669"/>
    <property type="project" value="InterPro"/>
</dbReference>
<name>A0A8E3S8E1_9PAST</name>
<gene>
    <name evidence="1" type="primary">sixA</name>
    <name evidence="1" type="ORF">CEP48_04270</name>
</gene>
<dbReference type="InterPro" id="IPR004449">
    <property type="entry name" value="SixA"/>
</dbReference>
<keyword evidence="2" id="KW-1185">Reference proteome</keyword>
<dbReference type="InterPro" id="IPR013078">
    <property type="entry name" value="His_Pase_superF_clade-1"/>
</dbReference>
<evidence type="ECO:0000313" key="2">
    <source>
        <dbReference type="Proteomes" id="UP000955338"/>
    </source>
</evidence>
<dbReference type="SUPFAM" id="SSF53254">
    <property type="entry name" value="Phosphoglycerate mutase-like"/>
    <property type="match status" value="1"/>
</dbReference>
<reference evidence="1" key="1">
    <citation type="submission" date="2017-06" db="EMBL/GenBank/DDBJ databases">
        <title>Genome sequencing of pathogenic and non-pathogenic strains within Bisgaard taxon 40.</title>
        <authorList>
            <person name="Ladner J.T."/>
            <person name="Lovett S.P."/>
            <person name="Koroleva G."/>
            <person name="Lorch J.M."/>
        </authorList>
    </citation>
    <scope>NUCLEOTIDE SEQUENCE</scope>
    <source>
        <strain evidence="1">27576-1-I1</strain>
    </source>
</reference>
<proteinExistence type="predicted"/>
<dbReference type="EMBL" id="CP022011">
    <property type="protein sequence ID" value="QDJ14688.1"/>
    <property type="molecule type" value="Genomic_DNA"/>
</dbReference>
<dbReference type="Gene3D" id="3.40.50.1240">
    <property type="entry name" value="Phosphoglycerate mutase-like"/>
    <property type="match status" value="1"/>
</dbReference>
<dbReference type="InterPro" id="IPR029033">
    <property type="entry name" value="His_PPase_superfam"/>
</dbReference>
<dbReference type="Proteomes" id="UP000955338">
    <property type="component" value="Chromosome"/>
</dbReference>
<organism evidence="1 2">
    <name type="scientific">Mergibacter septicus</name>
    <dbReference type="NCBI Taxonomy" id="221402"/>
    <lineage>
        <taxon>Bacteria</taxon>
        <taxon>Pseudomonadati</taxon>
        <taxon>Pseudomonadota</taxon>
        <taxon>Gammaproteobacteria</taxon>
        <taxon>Pasteurellales</taxon>
        <taxon>Pasteurellaceae</taxon>
        <taxon>Mergibacter</taxon>
    </lineage>
</organism>